<dbReference type="SMART" id="SM00228">
    <property type="entry name" value="PDZ"/>
    <property type="match status" value="2"/>
</dbReference>
<feature type="binding site" evidence="10">
    <location>
        <position position="150"/>
    </location>
    <ligand>
        <name>substrate</name>
    </ligand>
</feature>
<protein>
    <submittedName>
        <fullName evidence="13">Do family serine endopeptidase</fullName>
    </submittedName>
    <submittedName>
        <fullName evidence="12">Periplasmic heat shock serine protease HtrA, Do family</fullName>
        <ecNumber evidence="12">3.4.21.-</ecNumber>
    </submittedName>
</protein>
<keyword evidence="12" id="KW-0346">Stress response</keyword>
<dbReference type="AlphaFoldDB" id="A0A5J6RE31"/>
<evidence type="ECO:0000313" key="14">
    <source>
        <dbReference type="Proteomes" id="UP000305417"/>
    </source>
</evidence>
<dbReference type="InterPro" id="IPR001940">
    <property type="entry name" value="Peptidase_S1C"/>
</dbReference>
<dbReference type="InterPro" id="IPR001478">
    <property type="entry name" value="PDZ"/>
</dbReference>
<dbReference type="SUPFAM" id="SSF50494">
    <property type="entry name" value="Trypsin-like serine proteases"/>
    <property type="match status" value="1"/>
</dbReference>
<reference evidence="12 15" key="2">
    <citation type="submission" date="2020-05" db="EMBL/GenBank/DDBJ databases">
        <title>Complete genome sequencing of Campylobacter and Arcobacter type strains.</title>
        <authorList>
            <person name="Miller W.G."/>
            <person name="Yee E."/>
        </authorList>
    </citation>
    <scope>NUCLEOTIDE SEQUENCE [LARGE SCALE GENOMIC DNA]</scope>
    <source>
        <strain evidence="12 15">LMG 21996</strain>
    </source>
</reference>
<proteinExistence type="inferred from homology"/>
<dbReference type="EMBL" id="CP054051">
    <property type="protein sequence ID" value="QKJ26381.1"/>
    <property type="molecule type" value="Genomic_DNA"/>
</dbReference>
<dbReference type="Pfam" id="PF17820">
    <property type="entry name" value="PDZ_6"/>
    <property type="match status" value="1"/>
</dbReference>
<dbReference type="InterPro" id="IPR041489">
    <property type="entry name" value="PDZ_6"/>
</dbReference>
<dbReference type="InterPro" id="IPR011782">
    <property type="entry name" value="Pept_S1C_Do"/>
</dbReference>
<dbReference type="Proteomes" id="UP000305417">
    <property type="component" value="Unassembled WGS sequence"/>
</dbReference>
<feature type="active site" description="Charge relay system" evidence="9">
    <location>
        <position position="119"/>
    </location>
</feature>
<comment type="similarity">
    <text evidence="2">Belongs to the peptidase S1C family.</text>
</comment>
<keyword evidence="5" id="KW-0677">Repeat</keyword>
<feature type="binding site" evidence="10">
    <location>
        <begin position="223"/>
        <end position="225"/>
    </location>
    <ligand>
        <name>substrate</name>
    </ligand>
</feature>
<dbReference type="EMBL" id="VBUC01000001">
    <property type="protein sequence ID" value="TLT01869.1"/>
    <property type="molecule type" value="Genomic_DNA"/>
</dbReference>
<feature type="domain" description="PDZ" evidence="11">
    <location>
        <begin position="269"/>
        <end position="358"/>
    </location>
</feature>
<dbReference type="Gene3D" id="2.30.42.10">
    <property type="match status" value="2"/>
</dbReference>
<evidence type="ECO:0000313" key="12">
    <source>
        <dbReference type="EMBL" id="QKJ26381.1"/>
    </source>
</evidence>
<evidence type="ECO:0000256" key="9">
    <source>
        <dbReference type="PIRSR" id="PIRSR611782-1"/>
    </source>
</evidence>
<dbReference type="RefSeq" id="WP_024775613.1">
    <property type="nucleotide sequence ID" value="NZ_CP043857.1"/>
</dbReference>
<feature type="binding site" evidence="10">
    <location>
        <position position="119"/>
    </location>
    <ligand>
        <name>substrate</name>
    </ligand>
</feature>
<dbReference type="PRINTS" id="PR00834">
    <property type="entry name" value="PROTEASES2C"/>
</dbReference>
<evidence type="ECO:0000256" key="6">
    <source>
        <dbReference type="ARBA" id="ARBA00022764"/>
    </source>
</evidence>
<keyword evidence="7 12" id="KW-0378">Hydrolase</keyword>
<keyword evidence="14" id="KW-1185">Reference proteome</keyword>
<gene>
    <name evidence="12" type="primary">htrA</name>
    <name evidence="12" type="ORF">ACBT_0414</name>
    <name evidence="13" type="ORF">FE247_00420</name>
</gene>
<feature type="active site" description="Charge relay system" evidence="9">
    <location>
        <position position="225"/>
    </location>
</feature>
<dbReference type="Pfam" id="PF13365">
    <property type="entry name" value="Trypsin_2"/>
    <property type="match status" value="1"/>
</dbReference>
<evidence type="ECO:0000256" key="7">
    <source>
        <dbReference type="ARBA" id="ARBA00022801"/>
    </source>
</evidence>
<evidence type="ECO:0000313" key="15">
    <source>
        <dbReference type="Proteomes" id="UP000509513"/>
    </source>
</evidence>
<dbReference type="STRING" id="1442598.GCA_000522465_01531"/>
<dbReference type="FunFam" id="2.40.10.10:FF:000001">
    <property type="entry name" value="Periplasmic serine protease DegS"/>
    <property type="match status" value="1"/>
</dbReference>
<dbReference type="KEGG" id="acib:ACBT_0414"/>
<feature type="domain" description="PDZ" evidence="11">
    <location>
        <begin position="373"/>
        <end position="443"/>
    </location>
</feature>
<name>A0A5J6RE31_9BACT</name>
<organism evidence="12 15">
    <name type="scientific">Aliarcobacter cibarius</name>
    <dbReference type="NCBI Taxonomy" id="255507"/>
    <lineage>
        <taxon>Bacteria</taxon>
        <taxon>Pseudomonadati</taxon>
        <taxon>Campylobacterota</taxon>
        <taxon>Epsilonproteobacteria</taxon>
        <taxon>Campylobacterales</taxon>
        <taxon>Arcobacteraceae</taxon>
        <taxon>Aliarcobacter</taxon>
    </lineage>
</organism>
<dbReference type="Pfam" id="PF13180">
    <property type="entry name" value="PDZ_2"/>
    <property type="match status" value="1"/>
</dbReference>
<dbReference type="NCBIfam" id="TIGR02037">
    <property type="entry name" value="degP_htrA_DO"/>
    <property type="match status" value="1"/>
</dbReference>
<dbReference type="SUPFAM" id="SSF50156">
    <property type="entry name" value="PDZ domain-like"/>
    <property type="match status" value="2"/>
</dbReference>
<dbReference type="InterPro" id="IPR051201">
    <property type="entry name" value="Chloro_Bact_Ser_Proteases"/>
</dbReference>
<dbReference type="PANTHER" id="PTHR43343">
    <property type="entry name" value="PEPTIDASE S12"/>
    <property type="match status" value="1"/>
</dbReference>
<dbReference type="GO" id="GO:0004252">
    <property type="term" value="F:serine-type endopeptidase activity"/>
    <property type="evidence" value="ECO:0007669"/>
    <property type="project" value="InterPro"/>
</dbReference>
<sequence length="473" mass="51474">MNKKLFFTSIVLATSLFAKTIEFEEVDKSPQRIAPNSTSEILSFNNSIKSSVNSIVNISAKRSVDSNIDNLPMQMFDDPFFRKFFGEEFSNQFKQNRVQRSLGSGVIVTKDGYIVTNNHVVENADEISVTIGDDPTEYSAKLIGKDGDSDIAVIKIDSSKPLTPIKLADSNSLQIGDVTFAIGNPFGVGNTVTMGIISALNKDKVGINKYENYIQTDASINPGNSGGALVDSRGALIGINTAILSKSGGNDGIGFAIPVDMVKDVVTKLVVDGKVVRGYLGVAIGELEKDSKLVYKRKEGAVVLDISSDTPAAKYGLKRGDLIYSINGKSIKDRNALQNTIASFKPNEKINLEIERDGKDISLDIILGDRTSLVGVQTEVNTLLGGLKLNNITNEVIKKYRLSPDASGVLITDVEPKSKAEKAGFLAGDIIIQIEDVEVKNFTNIETALKKYNDKHKRIYVNRYGQTIMFVIK</sequence>
<dbReference type="EC" id="3.4.21.-" evidence="12"/>
<evidence type="ECO:0000256" key="8">
    <source>
        <dbReference type="ARBA" id="ARBA00022825"/>
    </source>
</evidence>
<evidence type="ECO:0000256" key="4">
    <source>
        <dbReference type="ARBA" id="ARBA00022729"/>
    </source>
</evidence>
<evidence type="ECO:0000313" key="13">
    <source>
        <dbReference type="EMBL" id="TLT01869.1"/>
    </source>
</evidence>
<dbReference type="InterPro" id="IPR009003">
    <property type="entry name" value="Peptidase_S1_PA"/>
</dbReference>
<evidence type="ECO:0000259" key="11">
    <source>
        <dbReference type="PROSITE" id="PS50106"/>
    </source>
</evidence>
<dbReference type="Gene3D" id="2.40.10.120">
    <property type="match status" value="1"/>
</dbReference>
<accession>A0A5J6RE31</accession>
<dbReference type="InterPro" id="IPR036034">
    <property type="entry name" value="PDZ_sf"/>
</dbReference>
<reference evidence="13 14" key="1">
    <citation type="submission" date="2019-05" db="EMBL/GenBank/DDBJ databases">
        <title>Arcobacter cibarius and Arcobacter thereius providing challenges in identification an antibiotic susceptibility and Quinolone resistance.</title>
        <authorList>
            <person name="Busch A."/>
            <person name="Hanel I."/>
            <person name="Hotzel H."/>
            <person name="Tomaso H."/>
        </authorList>
    </citation>
    <scope>NUCLEOTIDE SEQUENCE [LARGE SCALE GENOMIC DNA]</scope>
    <source>
        <strain evidence="13 14">16CS0831-2</strain>
    </source>
</reference>
<keyword evidence="8" id="KW-0720">Serine protease</keyword>
<dbReference type="GO" id="GO:0006508">
    <property type="term" value="P:proteolysis"/>
    <property type="evidence" value="ECO:0007669"/>
    <property type="project" value="UniProtKB-KW"/>
</dbReference>
<dbReference type="GO" id="GO:0042597">
    <property type="term" value="C:periplasmic space"/>
    <property type="evidence" value="ECO:0007669"/>
    <property type="project" value="UniProtKB-SubCell"/>
</dbReference>
<keyword evidence="6" id="KW-0574">Periplasm</keyword>
<evidence type="ECO:0000256" key="5">
    <source>
        <dbReference type="ARBA" id="ARBA00022737"/>
    </source>
</evidence>
<dbReference type="PANTHER" id="PTHR43343:SF3">
    <property type="entry name" value="PROTEASE DO-LIKE 8, CHLOROPLASTIC"/>
    <property type="match status" value="1"/>
</dbReference>
<comment type="subcellular location">
    <subcellularLocation>
        <location evidence="1">Periplasm</location>
    </subcellularLocation>
</comment>
<evidence type="ECO:0000256" key="10">
    <source>
        <dbReference type="PIRSR" id="PIRSR611782-2"/>
    </source>
</evidence>
<evidence type="ECO:0000256" key="2">
    <source>
        <dbReference type="ARBA" id="ARBA00010541"/>
    </source>
</evidence>
<keyword evidence="4" id="KW-0732">Signal</keyword>
<dbReference type="Proteomes" id="UP000509513">
    <property type="component" value="Chromosome"/>
</dbReference>
<keyword evidence="3 12" id="KW-0645">Protease</keyword>
<dbReference type="OrthoDB" id="9758917at2"/>
<evidence type="ECO:0000256" key="3">
    <source>
        <dbReference type="ARBA" id="ARBA00022670"/>
    </source>
</evidence>
<dbReference type="PROSITE" id="PS50106">
    <property type="entry name" value="PDZ"/>
    <property type="match status" value="2"/>
</dbReference>
<feature type="active site" description="Charge relay system" evidence="9">
    <location>
        <position position="150"/>
    </location>
</feature>
<evidence type="ECO:0000256" key="1">
    <source>
        <dbReference type="ARBA" id="ARBA00004418"/>
    </source>
</evidence>